<dbReference type="InterPro" id="IPR047127">
    <property type="entry name" value="MutT-like"/>
</dbReference>
<dbReference type="GO" id="GO:0046872">
    <property type="term" value="F:metal ion binding"/>
    <property type="evidence" value="ECO:0007669"/>
    <property type="project" value="UniProtKB-KW"/>
</dbReference>
<dbReference type="EMBL" id="SNYV01000011">
    <property type="protein sequence ID" value="TDQ79673.1"/>
    <property type="molecule type" value="Genomic_DNA"/>
</dbReference>
<dbReference type="GO" id="GO:0044716">
    <property type="term" value="F:8-oxo-GDP phosphatase activity"/>
    <property type="evidence" value="ECO:0007669"/>
    <property type="project" value="TreeGrafter"/>
</dbReference>
<comment type="catalytic activity">
    <reaction evidence="10">
        <text>8-oxo-dGTP + H2O = 8-oxo-dGMP + diphosphate + H(+)</text>
        <dbReference type="Rhea" id="RHEA:31575"/>
        <dbReference type="ChEBI" id="CHEBI:15377"/>
        <dbReference type="ChEBI" id="CHEBI:15378"/>
        <dbReference type="ChEBI" id="CHEBI:33019"/>
        <dbReference type="ChEBI" id="CHEBI:63224"/>
        <dbReference type="ChEBI" id="CHEBI:77896"/>
        <dbReference type="EC" id="3.6.1.55"/>
    </reaction>
</comment>
<dbReference type="SUPFAM" id="SSF55811">
    <property type="entry name" value="Nudix"/>
    <property type="match status" value="1"/>
</dbReference>
<dbReference type="GO" id="GO:0006281">
    <property type="term" value="P:DNA repair"/>
    <property type="evidence" value="ECO:0007669"/>
    <property type="project" value="UniProtKB-KW"/>
</dbReference>
<evidence type="ECO:0000256" key="15">
    <source>
        <dbReference type="ARBA" id="ARBA00041979"/>
    </source>
</evidence>
<dbReference type="Pfam" id="PF00293">
    <property type="entry name" value="NUDIX"/>
    <property type="match status" value="1"/>
</dbReference>
<dbReference type="GO" id="GO:0006260">
    <property type="term" value="P:DNA replication"/>
    <property type="evidence" value="ECO:0007669"/>
    <property type="project" value="UniProtKB-KW"/>
</dbReference>
<dbReference type="GO" id="GO:0044715">
    <property type="term" value="F:8-oxo-dGDP phosphatase activity"/>
    <property type="evidence" value="ECO:0007669"/>
    <property type="project" value="TreeGrafter"/>
</dbReference>
<dbReference type="Proteomes" id="UP000295292">
    <property type="component" value="Unassembled WGS sequence"/>
</dbReference>
<dbReference type="InterPro" id="IPR000086">
    <property type="entry name" value="NUDIX_hydrolase_dom"/>
</dbReference>
<evidence type="ECO:0000256" key="10">
    <source>
        <dbReference type="ARBA" id="ARBA00035861"/>
    </source>
</evidence>
<sequence>MNKTKTIRVALAIITNDQNDILVVRKKDGLYFALPGGKIEATETTNEALRRELKEELNLSFDVTDFTFLGNHTTTAANEVDTMVEGHIFLLNKNLTLTLSGYAEIEEVVWLSKTNYTNYRLAHLFTEFALPKWLAEKL</sequence>
<evidence type="ECO:0000256" key="4">
    <source>
        <dbReference type="ARBA" id="ARBA00022705"/>
    </source>
</evidence>
<feature type="domain" description="Nudix hydrolase" evidence="17">
    <location>
        <begin position="5"/>
        <end position="135"/>
    </location>
</feature>
<dbReference type="EC" id="3.6.1.55" evidence="12"/>
<evidence type="ECO:0000256" key="1">
    <source>
        <dbReference type="ARBA" id="ARBA00001946"/>
    </source>
</evidence>
<keyword evidence="3" id="KW-0515">Mutator protein</keyword>
<keyword evidence="4" id="KW-0235">DNA replication</keyword>
<dbReference type="PANTHER" id="PTHR47707">
    <property type="entry name" value="8-OXO-DGTP DIPHOSPHATASE"/>
    <property type="match status" value="1"/>
</dbReference>
<reference evidence="18 19" key="1">
    <citation type="submission" date="2019-03" db="EMBL/GenBank/DDBJ databases">
        <title>Genomic Encyclopedia of Archaeal and Bacterial Type Strains, Phase II (KMG-II): from individual species to whole genera.</title>
        <authorList>
            <person name="Goeker M."/>
        </authorList>
    </citation>
    <scope>NUCLEOTIDE SEQUENCE [LARGE SCALE GENOMIC DNA]</scope>
    <source>
        <strain evidence="18 19">DSM 28353</strain>
    </source>
</reference>
<comment type="caution">
    <text evidence="18">The sequence shown here is derived from an EMBL/GenBank/DDBJ whole genome shotgun (WGS) entry which is preliminary data.</text>
</comment>
<dbReference type="InterPro" id="IPR020084">
    <property type="entry name" value="NUDIX_hydrolase_CS"/>
</dbReference>
<dbReference type="PANTHER" id="PTHR47707:SF1">
    <property type="entry name" value="NUDIX HYDROLASE FAMILY PROTEIN"/>
    <property type="match status" value="1"/>
</dbReference>
<evidence type="ECO:0000256" key="14">
    <source>
        <dbReference type="ARBA" id="ARBA00041592"/>
    </source>
</evidence>
<dbReference type="AlphaFoldDB" id="A0A4R6WHK8"/>
<dbReference type="GO" id="GO:0008413">
    <property type="term" value="F:8-oxo-7,8-dihydroguanosine triphosphate pyrophosphatase activity"/>
    <property type="evidence" value="ECO:0007669"/>
    <property type="project" value="TreeGrafter"/>
</dbReference>
<keyword evidence="7" id="KW-0378">Hydrolase</keyword>
<evidence type="ECO:0000256" key="16">
    <source>
        <dbReference type="ARBA" id="ARBA00042798"/>
    </source>
</evidence>
<comment type="catalytic activity">
    <reaction evidence="11">
        <text>8-oxo-GTP + H2O = 8-oxo-GMP + diphosphate + H(+)</text>
        <dbReference type="Rhea" id="RHEA:67616"/>
        <dbReference type="ChEBI" id="CHEBI:15377"/>
        <dbReference type="ChEBI" id="CHEBI:15378"/>
        <dbReference type="ChEBI" id="CHEBI:33019"/>
        <dbReference type="ChEBI" id="CHEBI:143553"/>
        <dbReference type="ChEBI" id="CHEBI:145694"/>
    </reaction>
</comment>
<keyword evidence="5" id="KW-0479">Metal-binding</keyword>
<dbReference type="Gene3D" id="3.90.79.10">
    <property type="entry name" value="Nucleoside Triphosphate Pyrophosphohydrolase"/>
    <property type="match status" value="1"/>
</dbReference>
<dbReference type="PROSITE" id="PS00893">
    <property type="entry name" value="NUDIX_BOX"/>
    <property type="match status" value="1"/>
</dbReference>
<keyword evidence="9" id="KW-0234">DNA repair</keyword>
<evidence type="ECO:0000256" key="11">
    <source>
        <dbReference type="ARBA" id="ARBA00036904"/>
    </source>
</evidence>
<evidence type="ECO:0000256" key="3">
    <source>
        <dbReference type="ARBA" id="ARBA00022457"/>
    </source>
</evidence>
<dbReference type="InterPro" id="IPR015797">
    <property type="entry name" value="NUDIX_hydrolase-like_dom_sf"/>
</dbReference>
<evidence type="ECO:0000256" key="13">
    <source>
        <dbReference type="ARBA" id="ARBA00040794"/>
    </source>
</evidence>
<gene>
    <name evidence="18" type="ORF">CLV99_1120</name>
</gene>
<dbReference type="CDD" id="cd04690">
    <property type="entry name" value="NUDIX_Hydrolase"/>
    <property type="match status" value="1"/>
</dbReference>
<evidence type="ECO:0000256" key="8">
    <source>
        <dbReference type="ARBA" id="ARBA00022842"/>
    </source>
</evidence>
<evidence type="ECO:0000256" key="12">
    <source>
        <dbReference type="ARBA" id="ARBA00038905"/>
    </source>
</evidence>
<keyword evidence="8" id="KW-0460">Magnesium</keyword>
<keyword evidence="19" id="KW-1185">Reference proteome</keyword>
<evidence type="ECO:0000256" key="2">
    <source>
        <dbReference type="ARBA" id="ARBA00005582"/>
    </source>
</evidence>
<dbReference type="RefSeq" id="WP_211348421.1">
    <property type="nucleotide sequence ID" value="NZ_SNYV01000011.1"/>
</dbReference>
<organism evidence="18 19">
    <name type="scientific">Sphingobacterium yanglingense</name>
    <dbReference type="NCBI Taxonomy" id="1437280"/>
    <lineage>
        <taxon>Bacteria</taxon>
        <taxon>Pseudomonadati</taxon>
        <taxon>Bacteroidota</taxon>
        <taxon>Sphingobacteriia</taxon>
        <taxon>Sphingobacteriales</taxon>
        <taxon>Sphingobacteriaceae</taxon>
        <taxon>Sphingobacterium</taxon>
    </lineage>
</organism>
<evidence type="ECO:0000256" key="9">
    <source>
        <dbReference type="ARBA" id="ARBA00023204"/>
    </source>
</evidence>
<comment type="cofactor">
    <cofactor evidence="1">
        <name>Mg(2+)</name>
        <dbReference type="ChEBI" id="CHEBI:18420"/>
    </cofactor>
</comment>
<protein>
    <recommendedName>
        <fullName evidence="13">8-oxo-dGTP diphosphatase</fullName>
        <ecNumber evidence="12">3.6.1.55</ecNumber>
    </recommendedName>
    <alternativeName>
        <fullName evidence="16">7,8-dihydro-8-oxoguanine-triphosphatase</fullName>
    </alternativeName>
    <alternativeName>
        <fullName evidence="15">Mutator protein MutT</fullName>
    </alternativeName>
    <alternativeName>
        <fullName evidence="14">dGTP pyrophosphohydrolase</fullName>
    </alternativeName>
</protein>
<dbReference type="GO" id="GO:0035539">
    <property type="term" value="F:8-oxo-7,8-dihydrodeoxyguanosine triphosphate pyrophosphatase activity"/>
    <property type="evidence" value="ECO:0007669"/>
    <property type="project" value="UniProtKB-EC"/>
</dbReference>
<name>A0A4R6WHK8_9SPHI</name>
<evidence type="ECO:0000256" key="6">
    <source>
        <dbReference type="ARBA" id="ARBA00022763"/>
    </source>
</evidence>
<keyword evidence="6" id="KW-0227">DNA damage</keyword>
<accession>A0A4R6WHK8</accession>
<evidence type="ECO:0000259" key="17">
    <source>
        <dbReference type="PROSITE" id="PS51462"/>
    </source>
</evidence>
<evidence type="ECO:0000256" key="7">
    <source>
        <dbReference type="ARBA" id="ARBA00022801"/>
    </source>
</evidence>
<evidence type="ECO:0000256" key="5">
    <source>
        <dbReference type="ARBA" id="ARBA00022723"/>
    </source>
</evidence>
<evidence type="ECO:0000313" key="18">
    <source>
        <dbReference type="EMBL" id="TDQ79673.1"/>
    </source>
</evidence>
<comment type="similarity">
    <text evidence="2">Belongs to the Nudix hydrolase family.</text>
</comment>
<proteinExistence type="inferred from homology"/>
<dbReference type="PROSITE" id="PS51462">
    <property type="entry name" value="NUDIX"/>
    <property type="match status" value="1"/>
</dbReference>
<evidence type="ECO:0000313" key="19">
    <source>
        <dbReference type="Proteomes" id="UP000295292"/>
    </source>
</evidence>